<evidence type="ECO:0000313" key="1">
    <source>
        <dbReference type="EMBL" id="SGZ16399.1"/>
    </source>
</evidence>
<dbReference type="PATRIC" id="fig|80854.5.peg.1912"/>
<organism evidence="1 2">
    <name type="scientific">Moritella viscosa</name>
    <dbReference type="NCBI Taxonomy" id="80854"/>
    <lineage>
        <taxon>Bacteria</taxon>
        <taxon>Pseudomonadati</taxon>
        <taxon>Pseudomonadota</taxon>
        <taxon>Gammaproteobacteria</taxon>
        <taxon>Alteromonadales</taxon>
        <taxon>Moritellaceae</taxon>
        <taxon>Moritella</taxon>
    </lineage>
</organism>
<dbReference type="EMBL" id="FPLD01000129">
    <property type="protein sequence ID" value="SGZ16399.1"/>
    <property type="molecule type" value="Genomic_DNA"/>
</dbReference>
<evidence type="ECO:0000313" key="2">
    <source>
        <dbReference type="Proteomes" id="UP000183794"/>
    </source>
</evidence>
<dbReference type="KEGG" id="mvs:MVIS_1796"/>
<name>A0A090K7H8_9GAMM</name>
<protein>
    <submittedName>
        <fullName evidence="1">Uncharacterized protein</fullName>
    </submittedName>
</protein>
<proteinExistence type="predicted"/>
<accession>A0A090K7H8</accession>
<dbReference type="Pfam" id="PF14885">
    <property type="entry name" value="GHL15"/>
    <property type="match status" value="1"/>
</dbReference>
<dbReference type="HOGENOM" id="CLU_435343_0_0_6"/>
<dbReference type="RefSeq" id="WP_075481058.1">
    <property type="nucleotide sequence ID" value="NZ_CAWRBC010000125.1"/>
</dbReference>
<gene>
    <name evidence="1" type="ORF">NVI5450_4309</name>
</gene>
<reference evidence="1 2" key="1">
    <citation type="submission" date="2016-11" db="EMBL/GenBank/DDBJ databases">
        <authorList>
            <person name="Jaros S."/>
            <person name="Januszkiewicz K."/>
            <person name="Wedrychowicz H."/>
        </authorList>
    </citation>
    <scope>NUCLEOTIDE SEQUENCE [LARGE SCALE GENOMIC DNA]</scope>
    <source>
        <strain evidence="1">NVI 5450</strain>
    </source>
</reference>
<sequence length="628" mass="71894">MIHRIYLLFILIGFPSIVYSSTDIYFERFKPKACTHEQKNGDLVFNIDNNRIDLSDAALTCTKEVVNNKWFYHIEYDGYDFNYDDINDKLDLTVKVQAFMDSTVAYTKTDNDSFVKLGKRSIVNDINNNWSVGNHVIKNQESLQFSIIDAKLSLNDYYVNDNRFIKAKLVEPDAGYEHKYIIGTGSNLVSGEFRKPRKTIKLDSKLATITGAGSSSIKKDFAIHNINFKLTIMSRNEEIIDSNLSDYSSYPSGSTFSKAYPEQDRESTHYPSFSWDHIPRWLAVRKATSFTNEEVLSISNYDIVMLEKSNHQGLKTVDAGILDAATRLKQINENLTTLFYFNARVHYTGYSFDQEFEDNKWDWSKKVTDNNNVESIFMFKDRYYYHEFTSPGMRAWWAKSVLDTVSHPQIDGLFIDAIAKTPKEDLNNPLFVNGKPNTDFALLVDDVAKNLPGDKLFIGNTLRAETNNGSRSHLKYQDGSYLERWTIPMKGTSPKMSSADAISLSIQLMREASSKGKVIMLQSSPVTDDPIPNSLVEKKAYLAKHVDFPLAVFLIAAGENSFFSYQLGVSADEKVQDIWNSDYIPQLNRPLGQPLTEPKQTGFIYERKFEFVDVWVDVEKKIARLTWK</sequence>
<dbReference type="Proteomes" id="UP000183794">
    <property type="component" value="Unassembled WGS sequence"/>
</dbReference>
<dbReference type="InterPro" id="IPR029455">
    <property type="entry name" value="GHL15"/>
</dbReference>
<dbReference type="AlphaFoldDB" id="A0A090K7H8"/>